<feature type="domain" description="Fe2OG dioxygenase" evidence="7">
    <location>
        <begin position="139"/>
        <end position="248"/>
    </location>
</feature>
<evidence type="ECO:0000256" key="2">
    <source>
        <dbReference type="ARBA" id="ARBA00022723"/>
    </source>
</evidence>
<dbReference type="GO" id="GO:0005506">
    <property type="term" value="F:iron ion binding"/>
    <property type="evidence" value="ECO:0007669"/>
    <property type="project" value="InterPro"/>
</dbReference>
<dbReference type="Proteomes" id="UP000285190">
    <property type="component" value="Unassembled WGS sequence"/>
</dbReference>
<dbReference type="SMART" id="SM00702">
    <property type="entry name" value="P4Hc"/>
    <property type="match status" value="1"/>
</dbReference>
<keyword evidence="9" id="KW-1185">Reference proteome</keyword>
<dbReference type="GO" id="GO:0004656">
    <property type="term" value="F:procollagen-proline 4-dioxygenase activity"/>
    <property type="evidence" value="ECO:0007669"/>
    <property type="project" value="TreeGrafter"/>
</dbReference>
<comment type="cofactor">
    <cofactor evidence="1">
        <name>L-ascorbate</name>
        <dbReference type="ChEBI" id="CHEBI:38290"/>
    </cofactor>
</comment>
<dbReference type="InterPro" id="IPR044862">
    <property type="entry name" value="Pro_4_hyd_alph_FE2OG_OXY"/>
</dbReference>
<dbReference type="PANTHER" id="PTHR10869:SF246">
    <property type="entry name" value="TRANSMEMBRANE PROLYL 4-HYDROXYLASE"/>
    <property type="match status" value="1"/>
</dbReference>
<sequence>MAEVMVRDGRFSRMLADAAIKEARRGSSSESRIVKPVPDIDTSANTLQTPDRLVHVLTTFSSPRIVVLGNVLSDDECDALCAYTEQRLTRSPVVGDTDGGTQLHAHRTSKGAMLGRGETELIARIDARLAAIARWPVQNGEGLQVLRYEKGNEYRAHYDWFDPDQPGPRKHLEHGGQRVGTFVLYLCDVDEGGGTSFPNLGLEVQPRKGNAVFFRNTDDYGSPDRQTLHAGAPVVSGIKFVANKWLRERAY</sequence>
<dbReference type="InterPro" id="IPR005123">
    <property type="entry name" value="Oxoglu/Fe-dep_dioxygenase_dom"/>
</dbReference>
<dbReference type="OrthoDB" id="269774at2"/>
<evidence type="ECO:0000256" key="6">
    <source>
        <dbReference type="ARBA" id="ARBA00023004"/>
    </source>
</evidence>
<keyword evidence="3" id="KW-0847">Vitamin C</keyword>
<dbReference type="InterPro" id="IPR045054">
    <property type="entry name" value="P4HA-like"/>
</dbReference>
<evidence type="ECO:0000256" key="5">
    <source>
        <dbReference type="ARBA" id="ARBA00023002"/>
    </source>
</evidence>
<dbReference type="InterPro" id="IPR006620">
    <property type="entry name" value="Pro_4_hyd_alph"/>
</dbReference>
<gene>
    <name evidence="8" type="ORF">D3870_08950</name>
</gene>
<evidence type="ECO:0000313" key="8">
    <source>
        <dbReference type="EMBL" id="RJG07951.1"/>
    </source>
</evidence>
<keyword evidence="5" id="KW-0560">Oxidoreductase</keyword>
<evidence type="ECO:0000259" key="7">
    <source>
        <dbReference type="PROSITE" id="PS51471"/>
    </source>
</evidence>
<evidence type="ECO:0000313" key="9">
    <source>
        <dbReference type="Proteomes" id="UP000285190"/>
    </source>
</evidence>
<protein>
    <submittedName>
        <fullName evidence="8">Proline hydroxylase</fullName>
    </submittedName>
</protein>
<evidence type="ECO:0000256" key="1">
    <source>
        <dbReference type="ARBA" id="ARBA00001961"/>
    </source>
</evidence>
<keyword evidence="6" id="KW-0408">Iron</keyword>
<comment type="caution">
    <text evidence="8">The sequence shown here is derived from an EMBL/GenBank/DDBJ whole genome shotgun (WGS) entry which is preliminary data.</text>
</comment>
<organism evidence="8 9">
    <name type="scientific">Noviherbaspirillum cavernae</name>
    <dbReference type="NCBI Taxonomy" id="2320862"/>
    <lineage>
        <taxon>Bacteria</taxon>
        <taxon>Pseudomonadati</taxon>
        <taxon>Pseudomonadota</taxon>
        <taxon>Betaproteobacteria</taxon>
        <taxon>Burkholderiales</taxon>
        <taxon>Oxalobacteraceae</taxon>
        <taxon>Noviherbaspirillum</taxon>
    </lineage>
</organism>
<dbReference type="AlphaFoldDB" id="A0A418X6H4"/>
<dbReference type="EMBL" id="QYUN01000002">
    <property type="protein sequence ID" value="RJG07951.1"/>
    <property type="molecule type" value="Genomic_DNA"/>
</dbReference>
<name>A0A418X6H4_9BURK</name>
<dbReference type="Gene3D" id="2.60.120.620">
    <property type="entry name" value="q2cbj1_9rhob like domain"/>
    <property type="match status" value="1"/>
</dbReference>
<keyword evidence="2" id="KW-0479">Metal-binding</keyword>
<evidence type="ECO:0000256" key="3">
    <source>
        <dbReference type="ARBA" id="ARBA00022896"/>
    </source>
</evidence>
<dbReference type="PROSITE" id="PS51471">
    <property type="entry name" value="FE2OG_OXY"/>
    <property type="match status" value="1"/>
</dbReference>
<dbReference type="PANTHER" id="PTHR10869">
    <property type="entry name" value="PROLYL 4-HYDROXYLASE ALPHA SUBUNIT"/>
    <property type="match status" value="1"/>
</dbReference>
<proteinExistence type="predicted"/>
<evidence type="ECO:0000256" key="4">
    <source>
        <dbReference type="ARBA" id="ARBA00022964"/>
    </source>
</evidence>
<dbReference type="GO" id="GO:0031418">
    <property type="term" value="F:L-ascorbic acid binding"/>
    <property type="evidence" value="ECO:0007669"/>
    <property type="project" value="UniProtKB-KW"/>
</dbReference>
<accession>A0A418X6H4</accession>
<reference evidence="8 9" key="1">
    <citation type="submission" date="2018-09" db="EMBL/GenBank/DDBJ databases">
        <authorList>
            <person name="Zhu H."/>
        </authorList>
    </citation>
    <scope>NUCLEOTIDE SEQUENCE [LARGE SCALE GENOMIC DNA]</scope>
    <source>
        <strain evidence="8 9">K2R10-39</strain>
    </source>
</reference>
<keyword evidence="4" id="KW-0223">Dioxygenase</keyword>
<dbReference type="Pfam" id="PF13640">
    <property type="entry name" value="2OG-FeII_Oxy_3"/>
    <property type="match status" value="1"/>
</dbReference>